<protein>
    <submittedName>
        <fullName evidence="3">YggT family protein</fullName>
    </submittedName>
</protein>
<dbReference type="EMBL" id="FUWO01000010">
    <property type="protein sequence ID" value="SJZ59845.1"/>
    <property type="molecule type" value="Genomic_DNA"/>
</dbReference>
<keyword evidence="4" id="KW-1185">Reference proteome</keyword>
<evidence type="ECO:0000313" key="3">
    <source>
        <dbReference type="EMBL" id="SJZ59845.1"/>
    </source>
</evidence>
<dbReference type="OrthoDB" id="47652at2"/>
<keyword evidence="2" id="KW-0472">Membrane</keyword>
<sequence length="88" mass="10067">MIFNLVVYLMKLIDAYQMVLVVYALLSWFPNARGSKIEEWVSKLSEPYLNIFDSFIPPIGGISFNVIIAIFTLNLVKRGIVVLLNLFL</sequence>
<dbReference type="Pfam" id="PF02325">
    <property type="entry name" value="CCB3_YggT"/>
    <property type="match status" value="1"/>
</dbReference>
<dbReference type="AlphaFoldDB" id="A0A1T4LYV5"/>
<organism evidence="3 4">
    <name type="scientific">Globicatella sulfidifaciens DSM 15739</name>
    <dbReference type="NCBI Taxonomy" id="1121925"/>
    <lineage>
        <taxon>Bacteria</taxon>
        <taxon>Bacillati</taxon>
        <taxon>Bacillota</taxon>
        <taxon>Bacilli</taxon>
        <taxon>Lactobacillales</taxon>
        <taxon>Aerococcaceae</taxon>
        <taxon>Globicatella</taxon>
    </lineage>
</organism>
<dbReference type="STRING" id="1121925.SAMN02746011_01250"/>
<proteinExistence type="inferred from homology"/>
<evidence type="ECO:0000256" key="2">
    <source>
        <dbReference type="SAM" id="Phobius"/>
    </source>
</evidence>
<dbReference type="GO" id="GO:0016020">
    <property type="term" value="C:membrane"/>
    <property type="evidence" value="ECO:0007669"/>
    <property type="project" value="InterPro"/>
</dbReference>
<keyword evidence="2" id="KW-1133">Transmembrane helix</keyword>
<evidence type="ECO:0000256" key="1">
    <source>
        <dbReference type="ARBA" id="ARBA00010894"/>
    </source>
</evidence>
<dbReference type="RefSeq" id="WP_078756005.1">
    <property type="nucleotide sequence ID" value="NZ_FUWO01000010.1"/>
</dbReference>
<comment type="similarity">
    <text evidence="1">Belongs to the YggT family.</text>
</comment>
<accession>A0A1T4LYV5</accession>
<dbReference type="Proteomes" id="UP000189941">
    <property type="component" value="Unassembled WGS sequence"/>
</dbReference>
<dbReference type="PANTHER" id="PTHR33219">
    <property type="entry name" value="YLMG HOMOLOG PROTEIN 2, CHLOROPLASTIC"/>
    <property type="match status" value="1"/>
</dbReference>
<feature type="transmembrane region" description="Helical" evidence="2">
    <location>
        <begin position="58"/>
        <end position="76"/>
    </location>
</feature>
<name>A0A1T4LYV5_9LACT</name>
<reference evidence="4" key="1">
    <citation type="submission" date="2017-02" db="EMBL/GenBank/DDBJ databases">
        <authorList>
            <person name="Varghese N."/>
            <person name="Submissions S."/>
        </authorList>
    </citation>
    <scope>NUCLEOTIDE SEQUENCE [LARGE SCALE GENOMIC DNA]</scope>
    <source>
        <strain evidence="4">DSM 15739</strain>
    </source>
</reference>
<dbReference type="InterPro" id="IPR003425">
    <property type="entry name" value="CCB3/YggT"/>
</dbReference>
<evidence type="ECO:0000313" key="4">
    <source>
        <dbReference type="Proteomes" id="UP000189941"/>
    </source>
</evidence>
<dbReference type="PANTHER" id="PTHR33219:SF14">
    <property type="entry name" value="PROTEIN COFACTOR ASSEMBLY OF COMPLEX C SUBUNIT B CCB3, CHLOROPLASTIC-RELATED"/>
    <property type="match status" value="1"/>
</dbReference>
<keyword evidence="2" id="KW-0812">Transmembrane</keyword>
<gene>
    <name evidence="3" type="ORF">SAMN02746011_01250</name>
</gene>